<dbReference type="EMBL" id="CYPW01000034">
    <property type="protein sequence ID" value="CUH54052.1"/>
    <property type="molecule type" value="Genomic_DNA"/>
</dbReference>
<dbReference type="OrthoDB" id="8601734at2"/>
<dbReference type="Proteomes" id="UP000054823">
    <property type="component" value="Unassembled WGS sequence"/>
</dbReference>
<keyword evidence="3" id="KW-1185">Reference proteome</keyword>
<keyword evidence="1" id="KW-1133">Transmembrane helix</keyword>
<organism evidence="2 3">
    <name type="scientific">Shimia marina</name>
    <dbReference type="NCBI Taxonomy" id="321267"/>
    <lineage>
        <taxon>Bacteria</taxon>
        <taxon>Pseudomonadati</taxon>
        <taxon>Pseudomonadota</taxon>
        <taxon>Alphaproteobacteria</taxon>
        <taxon>Rhodobacterales</taxon>
        <taxon>Roseobacteraceae</taxon>
    </lineage>
</organism>
<feature type="transmembrane region" description="Helical" evidence="1">
    <location>
        <begin position="6"/>
        <end position="26"/>
    </location>
</feature>
<keyword evidence="1" id="KW-0812">Transmembrane</keyword>
<protein>
    <submittedName>
        <fullName evidence="2">Uncharacterized protein</fullName>
    </submittedName>
</protein>
<evidence type="ECO:0000313" key="3">
    <source>
        <dbReference type="Proteomes" id="UP000054823"/>
    </source>
</evidence>
<dbReference type="AlphaFoldDB" id="A0A0N7LSM7"/>
<sequence>MFIELLGVIFAGVAGAGLMMVILRVTGNRLPRWLTPVAAGAAMIAATISSEYSWYARTSASLPEGLEVVETVETSAAWRPWTYLAPLTERFVALDTASLQTNSAQPDMRLAQVYFYGRWSPLHRLNVAADCAKGRRAALVDAITFEADGTIAGAQWVSPAADDALLTALCEVS</sequence>
<evidence type="ECO:0000313" key="2">
    <source>
        <dbReference type="EMBL" id="CUH54052.1"/>
    </source>
</evidence>
<gene>
    <name evidence="2" type="ORF">SHM7688_03522</name>
</gene>
<reference evidence="2 3" key="1">
    <citation type="submission" date="2015-09" db="EMBL/GenBank/DDBJ databases">
        <authorList>
            <consortium name="Swine Surveillance"/>
        </authorList>
    </citation>
    <scope>NUCLEOTIDE SEQUENCE [LARGE SCALE GENOMIC DNA]</scope>
    <source>
        <strain evidence="2 3">CECT 7688</strain>
    </source>
</reference>
<evidence type="ECO:0000256" key="1">
    <source>
        <dbReference type="SAM" id="Phobius"/>
    </source>
</evidence>
<accession>A0A0N7LSM7</accession>
<proteinExistence type="predicted"/>
<keyword evidence="1" id="KW-0472">Membrane</keyword>
<dbReference type="STRING" id="321267.SHM7688_03522"/>
<dbReference type="RefSeq" id="WP_058241220.1">
    <property type="nucleotide sequence ID" value="NZ_CYPW01000034.1"/>
</dbReference>
<name>A0A0N7LSM7_9RHOB</name>